<feature type="transmembrane region" description="Helical" evidence="14">
    <location>
        <begin position="32"/>
        <end position="54"/>
    </location>
</feature>
<feature type="non-terminal residue" evidence="15">
    <location>
        <position position="585"/>
    </location>
</feature>
<dbReference type="InterPro" id="IPR001382">
    <property type="entry name" value="Glyco_hydro_47"/>
</dbReference>
<gene>
    <name evidence="15" type="ORF">H0H81_000541</name>
</gene>
<name>A0A9P7GI68_9AGAR</name>
<dbReference type="OrthoDB" id="8118055at2759"/>
<dbReference type="PRINTS" id="PR00747">
    <property type="entry name" value="GLYHDRLASE47"/>
</dbReference>
<dbReference type="InterPro" id="IPR050749">
    <property type="entry name" value="Glycosyl_Hydrolase_47"/>
</dbReference>
<keyword evidence="14" id="KW-0812">Transmembrane</keyword>
<dbReference type="GO" id="GO:0005975">
    <property type="term" value="P:carbohydrate metabolic process"/>
    <property type="evidence" value="ECO:0007669"/>
    <property type="project" value="InterPro"/>
</dbReference>
<comment type="pathway">
    <text evidence="2">Protein modification; protein glycosylation.</text>
</comment>
<keyword evidence="16" id="KW-1185">Reference proteome</keyword>
<dbReference type="InterPro" id="IPR036026">
    <property type="entry name" value="Seven-hairpin_glycosidases"/>
</dbReference>
<comment type="cofactor">
    <cofactor evidence="1 10">
        <name>Ca(2+)</name>
        <dbReference type="ChEBI" id="CHEBI:29108"/>
    </cofactor>
</comment>
<evidence type="ECO:0000256" key="5">
    <source>
        <dbReference type="ARBA" id="ARBA00022801"/>
    </source>
</evidence>
<dbReference type="GO" id="GO:0005509">
    <property type="term" value="F:calcium ion binding"/>
    <property type="evidence" value="ECO:0007669"/>
    <property type="project" value="InterPro"/>
</dbReference>
<evidence type="ECO:0000256" key="6">
    <source>
        <dbReference type="ARBA" id="ARBA00022837"/>
    </source>
</evidence>
<keyword evidence="4 10" id="KW-0479">Metal-binding</keyword>
<dbReference type="InterPro" id="IPR012341">
    <property type="entry name" value="6hp_glycosidase-like_sf"/>
</dbReference>
<evidence type="ECO:0000256" key="9">
    <source>
        <dbReference type="ARBA" id="ARBA00048605"/>
    </source>
</evidence>
<evidence type="ECO:0000256" key="10">
    <source>
        <dbReference type="PIRSR" id="PIRSR601382-2"/>
    </source>
</evidence>
<dbReference type="AlphaFoldDB" id="A0A9P7GI68"/>
<evidence type="ECO:0000256" key="13">
    <source>
        <dbReference type="SAM" id="MobiDB-lite"/>
    </source>
</evidence>
<evidence type="ECO:0000256" key="2">
    <source>
        <dbReference type="ARBA" id="ARBA00004922"/>
    </source>
</evidence>
<comment type="catalytic activity">
    <reaction evidence="9">
        <text>N(4)-(alpha-D-Man-(1-&gt;2)-alpha-D-Man-(1-&gt;2)-alpha-D-Man-(1-&gt;3)-[alpha-D-Man-(1-&gt;2)-alpha-D-Man-(1-&gt;3)-[alpha-D-Man-(1-&gt;2)-alpha-D-Man-(1-&gt;6)]-alpha-D-Man-(1-&gt;6)]-beta-D-Man-(1-&gt;4)-beta-D-GlcNAc-(1-&gt;4)-beta-D-GlcNAc)-L-asparaginyl-[protein] (N-glucan mannose isomer 9A1,2,3B1,2,3) + 4 H2O = N(4)-(alpha-D-Man-(1-&gt;3)-[alpha-D-Man-(1-&gt;3)-[alpha-D-Man-(1-&gt;6)]-alpha-D-Man-(1-&gt;6)]-beta-D-Man-(1-&gt;4)-beta-D-GlcNAc-(1-&gt;4)-beta-D-GlcNAc)-L-asparaginyl-[protein] (N-glucan mannose isomer 5A1,2) + 4 beta-D-mannose</text>
        <dbReference type="Rhea" id="RHEA:56008"/>
        <dbReference type="Rhea" id="RHEA-COMP:14356"/>
        <dbReference type="Rhea" id="RHEA-COMP:14367"/>
        <dbReference type="ChEBI" id="CHEBI:15377"/>
        <dbReference type="ChEBI" id="CHEBI:28563"/>
        <dbReference type="ChEBI" id="CHEBI:59087"/>
        <dbReference type="ChEBI" id="CHEBI:139493"/>
        <dbReference type="EC" id="3.2.1.113"/>
    </reaction>
</comment>
<dbReference type="EC" id="3.2.1.-" evidence="12"/>
<evidence type="ECO:0000256" key="11">
    <source>
        <dbReference type="PIRSR" id="PIRSR601382-3"/>
    </source>
</evidence>
<dbReference type="PANTHER" id="PTHR11742:SF55">
    <property type="entry name" value="ENDOPLASMIC RETICULUM MANNOSYL-OLIGOSACCHARIDE 1,2-ALPHA-MANNOSIDASE"/>
    <property type="match status" value="1"/>
</dbReference>
<feature type="compositionally biased region" description="Basic residues" evidence="13">
    <location>
        <begin position="64"/>
        <end position="76"/>
    </location>
</feature>
<keyword evidence="7 11" id="KW-1015">Disulfide bond</keyword>
<organism evidence="15 16">
    <name type="scientific">Sphagnurus paluster</name>
    <dbReference type="NCBI Taxonomy" id="117069"/>
    <lineage>
        <taxon>Eukaryota</taxon>
        <taxon>Fungi</taxon>
        <taxon>Dikarya</taxon>
        <taxon>Basidiomycota</taxon>
        <taxon>Agaricomycotina</taxon>
        <taxon>Agaricomycetes</taxon>
        <taxon>Agaricomycetidae</taxon>
        <taxon>Agaricales</taxon>
        <taxon>Tricholomatineae</taxon>
        <taxon>Lyophyllaceae</taxon>
        <taxon>Sphagnurus</taxon>
    </lineage>
</organism>
<evidence type="ECO:0000256" key="4">
    <source>
        <dbReference type="ARBA" id="ARBA00022723"/>
    </source>
</evidence>
<reference evidence="15" key="2">
    <citation type="submission" date="2021-10" db="EMBL/GenBank/DDBJ databases">
        <title>Phylogenomics reveals ancestral predisposition of the termite-cultivated fungus Termitomyces towards a domesticated lifestyle.</title>
        <authorList>
            <person name="Auxier B."/>
            <person name="Grum-Grzhimaylo A."/>
            <person name="Cardenas M.E."/>
            <person name="Lodge J.D."/>
            <person name="Laessoe T."/>
            <person name="Pedersen O."/>
            <person name="Smith M.E."/>
            <person name="Kuyper T.W."/>
            <person name="Franco-Molano E.A."/>
            <person name="Baroni T.J."/>
            <person name="Aanen D.K."/>
        </authorList>
    </citation>
    <scope>NUCLEOTIDE SEQUENCE</scope>
    <source>
        <strain evidence="15">D49</strain>
    </source>
</reference>
<dbReference type="Pfam" id="PF01532">
    <property type="entry name" value="Glyco_hydro_47"/>
    <property type="match status" value="1"/>
</dbReference>
<sequence>MLPTHARVRPRIHVDLESALPPTRNSFIGRPLLRWLTWGVVGVVVFWMLGPFVFDLTSAPLHPPHRHNHPKPHRPPWVHQRPPPRPPAQDAQPGDHPTLWATRALKVREAFVHAYDGYRKHAMPYDELSPVSGQKVNNFNGWGVTVFDSLDTMWIMGLHDTFNDALELVAKSKFINKFDQSSPFFETVIRYLGGLLSAYALSGEPVLLARADDLGTMLLPAFNTTSGLPMYAVNTVTGQTRPGWSGSVLWAEALTNQLEYKYLAHVTGRPEYYECTERIMRLMYNAKLPDDSFPTMWNMETGLPSNQHFSVGAYADSAHEYLLKQWLLTAQSEPKTRDLYLRSVNAIIKNLLFITPTRHLLYVTDTHNGAATHTLEHLSCFLPGLLALGVHTLQLPPADRELHAWAAEGLARTCWATYADMQSGLGGDELAMDVIGWAKEGDRAARWTKHVAEWETAGRPGKGPPGTGDLEPEMRVEEREYKLQKTAYLLRPETIESFYLLWRTTGNEVWRERGWSIFEAIEKHARTPYGYASVLNVDSLPVAQKDEMPRFAFPLLLIDWVFNTEAHPLPVFEWRGWEKEKYGIP</sequence>
<dbReference type="GO" id="GO:0036503">
    <property type="term" value="P:ERAD pathway"/>
    <property type="evidence" value="ECO:0007669"/>
    <property type="project" value="UniProtKB-ARBA"/>
</dbReference>
<keyword evidence="6 10" id="KW-0106">Calcium</keyword>
<dbReference type="GO" id="GO:0004571">
    <property type="term" value="F:mannosyl-oligosaccharide 1,2-alpha-mannosidase activity"/>
    <property type="evidence" value="ECO:0007669"/>
    <property type="project" value="UniProtKB-EC"/>
</dbReference>
<comment type="similarity">
    <text evidence="3 12">Belongs to the glycosyl hydrolase 47 family.</text>
</comment>
<evidence type="ECO:0000256" key="8">
    <source>
        <dbReference type="ARBA" id="ARBA00047669"/>
    </source>
</evidence>
<dbReference type="Proteomes" id="UP000717328">
    <property type="component" value="Unassembled WGS sequence"/>
</dbReference>
<keyword evidence="12" id="KW-0326">Glycosidase</keyword>
<feature type="region of interest" description="Disordered" evidence="13">
    <location>
        <begin position="64"/>
        <end position="96"/>
    </location>
</feature>
<dbReference type="PANTHER" id="PTHR11742">
    <property type="entry name" value="MANNOSYL-OLIGOSACCHARIDE ALPHA-1,2-MANNOSIDASE-RELATED"/>
    <property type="match status" value="1"/>
</dbReference>
<proteinExistence type="inferred from homology"/>
<evidence type="ECO:0000256" key="1">
    <source>
        <dbReference type="ARBA" id="ARBA00001913"/>
    </source>
</evidence>
<keyword evidence="14" id="KW-1133">Transmembrane helix</keyword>
<comment type="caution">
    <text evidence="15">The sequence shown here is derived from an EMBL/GenBank/DDBJ whole genome shotgun (WGS) entry which is preliminary data.</text>
</comment>
<accession>A0A9P7GI68</accession>
<evidence type="ECO:0000313" key="15">
    <source>
        <dbReference type="EMBL" id="KAG5650149.1"/>
    </source>
</evidence>
<feature type="binding site" evidence="10">
    <location>
        <position position="564"/>
    </location>
    <ligand>
        <name>Ca(2+)</name>
        <dbReference type="ChEBI" id="CHEBI:29108"/>
    </ligand>
</feature>
<dbReference type="GO" id="GO:0005783">
    <property type="term" value="C:endoplasmic reticulum"/>
    <property type="evidence" value="ECO:0007669"/>
    <property type="project" value="TreeGrafter"/>
</dbReference>
<feature type="disulfide bond" evidence="11">
    <location>
        <begin position="380"/>
        <end position="414"/>
    </location>
</feature>
<evidence type="ECO:0000256" key="12">
    <source>
        <dbReference type="RuleBase" id="RU361193"/>
    </source>
</evidence>
<reference evidence="15" key="1">
    <citation type="submission" date="2021-02" db="EMBL/GenBank/DDBJ databases">
        <authorList>
            <person name="Nieuwenhuis M."/>
            <person name="Van De Peppel L.J.J."/>
        </authorList>
    </citation>
    <scope>NUCLEOTIDE SEQUENCE</scope>
    <source>
        <strain evidence="15">D49</strain>
    </source>
</reference>
<evidence type="ECO:0000256" key="14">
    <source>
        <dbReference type="SAM" id="Phobius"/>
    </source>
</evidence>
<evidence type="ECO:0000313" key="16">
    <source>
        <dbReference type="Proteomes" id="UP000717328"/>
    </source>
</evidence>
<evidence type="ECO:0000256" key="7">
    <source>
        <dbReference type="ARBA" id="ARBA00023157"/>
    </source>
</evidence>
<dbReference type="GO" id="GO:0016020">
    <property type="term" value="C:membrane"/>
    <property type="evidence" value="ECO:0007669"/>
    <property type="project" value="InterPro"/>
</dbReference>
<keyword evidence="14" id="KW-0472">Membrane</keyword>
<keyword evidence="5 12" id="KW-0378">Hydrolase</keyword>
<protein>
    <recommendedName>
        <fullName evidence="12">alpha-1,2-Mannosidase</fullName>
        <ecNumber evidence="12">3.2.1.-</ecNumber>
    </recommendedName>
</protein>
<dbReference type="EMBL" id="JABCKI010000540">
    <property type="protein sequence ID" value="KAG5650149.1"/>
    <property type="molecule type" value="Genomic_DNA"/>
</dbReference>
<evidence type="ECO:0000256" key="3">
    <source>
        <dbReference type="ARBA" id="ARBA00007658"/>
    </source>
</evidence>
<comment type="catalytic activity">
    <reaction evidence="8">
        <text>N(4)-(alpha-D-Man-(1-&gt;2)-alpha-D-Man-(1-&gt;2)-alpha-D-Man-(1-&gt;3)-[alpha-D-Man-(1-&gt;3)-[alpha-D-Man-(1-&gt;2)-alpha-D-Man-(1-&gt;6)]-alpha-D-Man-(1-&gt;6)]-beta-D-Man-(1-&gt;4)-beta-D-GlcNAc-(1-&gt;4)-beta-D-GlcNAc)-L-asparaginyl-[protein] (N-glucan mannose isomer 8A1,2,3B1,3) + 3 H2O = N(4)-(alpha-D-Man-(1-&gt;3)-[alpha-D-Man-(1-&gt;3)-[alpha-D-Man-(1-&gt;6)]-alpha-D-Man-(1-&gt;6)]-beta-D-Man-(1-&gt;4)-beta-D-GlcNAc-(1-&gt;4)-beta-D-GlcNAc)-L-asparaginyl-[protein] (N-glucan mannose isomer 5A1,2) + 3 beta-D-mannose</text>
        <dbReference type="Rhea" id="RHEA:56028"/>
        <dbReference type="Rhea" id="RHEA-COMP:14358"/>
        <dbReference type="Rhea" id="RHEA-COMP:14367"/>
        <dbReference type="ChEBI" id="CHEBI:15377"/>
        <dbReference type="ChEBI" id="CHEBI:28563"/>
        <dbReference type="ChEBI" id="CHEBI:59087"/>
        <dbReference type="ChEBI" id="CHEBI:60628"/>
        <dbReference type="EC" id="3.2.1.113"/>
    </reaction>
</comment>
<dbReference type="SUPFAM" id="SSF48225">
    <property type="entry name" value="Seven-hairpin glycosidases"/>
    <property type="match status" value="1"/>
</dbReference>
<dbReference type="Gene3D" id="1.50.10.10">
    <property type="match status" value="1"/>
</dbReference>